<protein>
    <submittedName>
        <fullName evidence="3">Uncharacterized protein</fullName>
    </submittedName>
</protein>
<feature type="compositionally biased region" description="Low complexity" evidence="1">
    <location>
        <begin position="183"/>
        <end position="213"/>
    </location>
</feature>
<organism evidence="3 4">
    <name type="scientific">Alicyclobacillus fastidiosus</name>
    <dbReference type="NCBI Taxonomy" id="392011"/>
    <lineage>
        <taxon>Bacteria</taxon>
        <taxon>Bacillati</taxon>
        <taxon>Bacillota</taxon>
        <taxon>Bacilli</taxon>
        <taxon>Bacillales</taxon>
        <taxon>Alicyclobacillaceae</taxon>
        <taxon>Alicyclobacillus</taxon>
    </lineage>
</organism>
<keyword evidence="2" id="KW-0812">Transmembrane</keyword>
<evidence type="ECO:0000313" key="4">
    <source>
        <dbReference type="Proteomes" id="UP001579974"/>
    </source>
</evidence>
<keyword evidence="4" id="KW-1185">Reference proteome</keyword>
<dbReference type="EMBL" id="JBDXSU010000006">
    <property type="protein sequence ID" value="MFB5190572.1"/>
    <property type="molecule type" value="Genomic_DNA"/>
</dbReference>
<keyword evidence="2" id="KW-0472">Membrane</keyword>
<feature type="transmembrane region" description="Helical" evidence="2">
    <location>
        <begin position="123"/>
        <end position="143"/>
    </location>
</feature>
<keyword evidence="2" id="KW-1133">Transmembrane helix</keyword>
<reference evidence="3 4" key="1">
    <citation type="journal article" date="2024" name="Int. J. Mol. Sci.">
        <title>Exploration of Alicyclobacillus spp. Genome in Search of Antibiotic Resistance.</title>
        <authorList>
            <person name="Bucka-Kolendo J."/>
            <person name="Kiousi D.E."/>
            <person name="Dekowska A."/>
            <person name="Mikolajczuk-Szczyrba A."/>
            <person name="Karadedos D.M."/>
            <person name="Michael P."/>
            <person name="Galanis A."/>
            <person name="Sokolowska B."/>
        </authorList>
    </citation>
    <scope>NUCLEOTIDE SEQUENCE [LARGE SCALE GENOMIC DNA]</scope>
    <source>
        <strain evidence="3 4">KKP 3000</strain>
    </source>
</reference>
<feature type="compositionally biased region" description="Polar residues" evidence="1">
    <location>
        <begin position="172"/>
        <end position="182"/>
    </location>
</feature>
<gene>
    <name evidence="3" type="ORF">KKP3000_004043</name>
</gene>
<feature type="region of interest" description="Disordered" evidence="1">
    <location>
        <begin position="166"/>
        <end position="213"/>
    </location>
</feature>
<dbReference type="Proteomes" id="UP001579974">
    <property type="component" value="Unassembled WGS sequence"/>
</dbReference>
<evidence type="ECO:0000256" key="2">
    <source>
        <dbReference type="SAM" id="Phobius"/>
    </source>
</evidence>
<name>A0ABV5AEF8_9BACL</name>
<accession>A0ABV5AEF8</accession>
<proteinExistence type="predicted"/>
<sequence length="288" mass="31171">MQEAKIKSNPLIRSVVHTSFRKAVSDLGFAPIPKDVFQYEIAPYLRAAGSLFDDSQETLEKLYYAILRGEVVVTETEDETIVFYVRGSVTQRVIDVRLTCRHQQWHVKSVVSMYHRPLLHWNWFYRAAFAVSVVLAGVIGYTLHEPHAAVSATSQSLSGQVASSSTSVGQAKTTNGTAANPANSSAPTTGNGTSNSTGASDSTSNASGDSSKAQASSSFTFTLKSGMSIHDLSMFLHANHLINEPAVQFDIVLMHAGVDKTIRPGSYTFKSGMTQSQILHVIENGPSK</sequence>
<evidence type="ECO:0000313" key="3">
    <source>
        <dbReference type="EMBL" id="MFB5190572.1"/>
    </source>
</evidence>
<comment type="caution">
    <text evidence="3">The sequence shown here is derived from an EMBL/GenBank/DDBJ whole genome shotgun (WGS) entry which is preliminary data.</text>
</comment>
<dbReference type="Gene3D" id="3.30.1490.480">
    <property type="entry name" value="Endolytic murein transglycosylase"/>
    <property type="match status" value="1"/>
</dbReference>
<evidence type="ECO:0000256" key="1">
    <source>
        <dbReference type="SAM" id="MobiDB-lite"/>
    </source>
</evidence>
<dbReference type="RefSeq" id="WP_275474807.1">
    <property type="nucleotide sequence ID" value="NZ_CP162940.1"/>
</dbReference>